<evidence type="ECO:0000256" key="1">
    <source>
        <dbReference type="SAM" id="MobiDB-lite"/>
    </source>
</evidence>
<feature type="compositionally biased region" description="Low complexity" evidence="1">
    <location>
        <begin position="43"/>
        <end position="79"/>
    </location>
</feature>
<evidence type="ECO:0000256" key="2">
    <source>
        <dbReference type="SAM" id="SignalP"/>
    </source>
</evidence>
<sequence>MCCILLCYLCCICSVLLDPVEFFRRCRLYIVVEEASGGRPDIQGAQSSQSQSTYQPQQQQQPQVALQSGRQRFRPQGQQFKKKSGSGSSGSGSSSSSGSRTEFCGFCGGKHPSTHCVACTRRPDEIGADGFSSSRLAGMISGEAAAGAAA</sequence>
<feature type="chain" id="PRO_5016321498" evidence="2">
    <location>
        <begin position="18"/>
        <end position="150"/>
    </location>
</feature>
<gene>
    <name evidence="3" type="ORF">F511_08711</name>
</gene>
<organism evidence="3 4">
    <name type="scientific">Dorcoceras hygrometricum</name>
    <dbReference type="NCBI Taxonomy" id="472368"/>
    <lineage>
        <taxon>Eukaryota</taxon>
        <taxon>Viridiplantae</taxon>
        <taxon>Streptophyta</taxon>
        <taxon>Embryophyta</taxon>
        <taxon>Tracheophyta</taxon>
        <taxon>Spermatophyta</taxon>
        <taxon>Magnoliopsida</taxon>
        <taxon>eudicotyledons</taxon>
        <taxon>Gunneridae</taxon>
        <taxon>Pentapetalae</taxon>
        <taxon>asterids</taxon>
        <taxon>lamiids</taxon>
        <taxon>Lamiales</taxon>
        <taxon>Gesneriaceae</taxon>
        <taxon>Didymocarpoideae</taxon>
        <taxon>Trichosporeae</taxon>
        <taxon>Loxocarpinae</taxon>
        <taxon>Dorcoceras</taxon>
    </lineage>
</organism>
<reference evidence="3 4" key="1">
    <citation type="journal article" date="2015" name="Proc. Natl. Acad. Sci. U.S.A.">
        <title>The resurrection genome of Boea hygrometrica: A blueprint for survival of dehydration.</title>
        <authorList>
            <person name="Xiao L."/>
            <person name="Yang G."/>
            <person name="Zhang L."/>
            <person name="Yang X."/>
            <person name="Zhao S."/>
            <person name="Ji Z."/>
            <person name="Zhou Q."/>
            <person name="Hu M."/>
            <person name="Wang Y."/>
            <person name="Chen M."/>
            <person name="Xu Y."/>
            <person name="Jin H."/>
            <person name="Xiao X."/>
            <person name="Hu G."/>
            <person name="Bao F."/>
            <person name="Hu Y."/>
            <person name="Wan P."/>
            <person name="Li L."/>
            <person name="Deng X."/>
            <person name="Kuang T."/>
            <person name="Xiang C."/>
            <person name="Zhu J.K."/>
            <person name="Oliver M.J."/>
            <person name="He Y."/>
        </authorList>
    </citation>
    <scope>NUCLEOTIDE SEQUENCE [LARGE SCALE GENOMIC DNA]</scope>
    <source>
        <strain evidence="4">cv. XS01</strain>
    </source>
</reference>
<keyword evidence="2" id="KW-0732">Signal</keyword>
<dbReference type="EMBL" id="KV003187">
    <property type="protein sequence ID" value="KZV36899.1"/>
    <property type="molecule type" value="Genomic_DNA"/>
</dbReference>
<evidence type="ECO:0000313" key="4">
    <source>
        <dbReference type="Proteomes" id="UP000250235"/>
    </source>
</evidence>
<keyword evidence="4" id="KW-1185">Reference proteome</keyword>
<name>A0A2Z7BR17_9LAMI</name>
<evidence type="ECO:0000313" key="3">
    <source>
        <dbReference type="EMBL" id="KZV36899.1"/>
    </source>
</evidence>
<protein>
    <submittedName>
        <fullName evidence="3">Uncharacterized protein</fullName>
    </submittedName>
</protein>
<proteinExistence type="predicted"/>
<accession>A0A2Z7BR17</accession>
<feature type="region of interest" description="Disordered" evidence="1">
    <location>
        <begin position="38"/>
        <end position="101"/>
    </location>
</feature>
<dbReference type="AlphaFoldDB" id="A0A2Z7BR17"/>
<feature type="signal peptide" evidence="2">
    <location>
        <begin position="1"/>
        <end position="17"/>
    </location>
</feature>
<dbReference type="Proteomes" id="UP000250235">
    <property type="component" value="Unassembled WGS sequence"/>
</dbReference>